<dbReference type="EMBL" id="AUZZ01009091">
    <property type="protein sequence ID" value="EQD34950.1"/>
    <property type="molecule type" value="Genomic_DNA"/>
</dbReference>
<sequence>MVKSAKDLLGKDCKIFASSDDMESLGDTKGVHKMQKSTRFTGGIFAVSADGKKELDLTMDTIMSSIRENLIAETLQRIGGE</sequence>
<proteinExistence type="predicted"/>
<accession>T0ZYE1</accession>
<reference evidence="1" key="1">
    <citation type="submission" date="2013-08" db="EMBL/GenBank/DDBJ databases">
        <authorList>
            <person name="Mendez C."/>
            <person name="Richter M."/>
            <person name="Ferrer M."/>
            <person name="Sanchez J."/>
        </authorList>
    </citation>
    <scope>NUCLEOTIDE SEQUENCE</scope>
</reference>
<reference evidence="1" key="2">
    <citation type="journal article" date="2014" name="ISME J.">
        <title>Microbial stratification in low pH oxic and suboxic macroscopic growths along an acid mine drainage.</title>
        <authorList>
            <person name="Mendez-Garcia C."/>
            <person name="Mesa V."/>
            <person name="Sprenger R.R."/>
            <person name="Richter M."/>
            <person name="Diez M.S."/>
            <person name="Solano J."/>
            <person name="Bargiela R."/>
            <person name="Golyshina O.V."/>
            <person name="Manteca A."/>
            <person name="Ramos J.L."/>
            <person name="Gallego J.R."/>
            <person name="Llorente I."/>
            <person name="Martins Dos Santos V.A."/>
            <person name="Jensen O.N."/>
            <person name="Pelaez A.I."/>
            <person name="Sanchez J."/>
            <person name="Ferrer M."/>
        </authorList>
    </citation>
    <scope>NUCLEOTIDE SEQUENCE</scope>
</reference>
<gene>
    <name evidence="1" type="ORF">B2A_12602</name>
</gene>
<dbReference type="AlphaFoldDB" id="T0ZYE1"/>
<evidence type="ECO:0000313" key="1">
    <source>
        <dbReference type="EMBL" id="EQD34950.1"/>
    </source>
</evidence>
<organism evidence="1">
    <name type="scientific">mine drainage metagenome</name>
    <dbReference type="NCBI Taxonomy" id="410659"/>
    <lineage>
        <taxon>unclassified sequences</taxon>
        <taxon>metagenomes</taxon>
        <taxon>ecological metagenomes</taxon>
    </lineage>
</organism>
<comment type="caution">
    <text evidence="1">The sequence shown here is derived from an EMBL/GenBank/DDBJ whole genome shotgun (WGS) entry which is preliminary data.</text>
</comment>
<dbReference type="SUPFAM" id="SSF160527">
    <property type="entry name" value="V-type ATPase subunit E-like"/>
    <property type="match status" value="1"/>
</dbReference>
<protein>
    <submittedName>
        <fullName evidence="1">V-type ATP synthase subunit E</fullName>
    </submittedName>
</protein>
<name>T0ZYE1_9ZZZZ</name>